<feature type="non-terminal residue" evidence="1">
    <location>
        <position position="81"/>
    </location>
</feature>
<dbReference type="AlphaFoldDB" id="A0A822A2Y5"/>
<feature type="non-terminal residue" evidence="1">
    <location>
        <position position="1"/>
    </location>
</feature>
<protein>
    <submittedName>
        <fullName evidence="1">Uncharacterized protein</fullName>
    </submittedName>
</protein>
<sequence>ENNEMISIEKPYISTTTVEHQFNYLSNVKPLTNSLTEQIEYQLEEWYTNINEKSNDSKEAEQLWTQLENLTQPYVFELCEQ</sequence>
<proteinExistence type="predicted"/>
<name>A0A822A2Y5_9BILA</name>
<comment type="caution">
    <text evidence="1">The sequence shown here is derived from an EMBL/GenBank/DDBJ whole genome shotgun (WGS) entry which is preliminary data.</text>
</comment>
<dbReference type="EMBL" id="CAJOBP010106655">
    <property type="protein sequence ID" value="CAF4991196.1"/>
    <property type="molecule type" value="Genomic_DNA"/>
</dbReference>
<reference evidence="1" key="1">
    <citation type="submission" date="2021-02" db="EMBL/GenBank/DDBJ databases">
        <authorList>
            <person name="Nowell W R."/>
        </authorList>
    </citation>
    <scope>NUCLEOTIDE SEQUENCE</scope>
</reference>
<organism evidence="1 2">
    <name type="scientific">Rotaria socialis</name>
    <dbReference type="NCBI Taxonomy" id="392032"/>
    <lineage>
        <taxon>Eukaryota</taxon>
        <taxon>Metazoa</taxon>
        <taxon>Spiralia</taxon>
        <taxon>Gnathifera</taxon>
        <taxon>Rotifera</taxon>
        <taxon>Eurotatoria</taxon>
        <taxon>Bdelloidea</taxon>
        <taxon>Philodinida</taxon>
        <taxon>Philodinidae</taxon>
        <taxon>Rotaria</taxon>
    </lineage>
</organism>
<accession>A0A822A2Y5</accession>
<gene>
    <name evidence="1" type="ORF">UJA718_LOCUS49829</name>
</gene>
<evidence type="ECO:0000313" key="1">
    <source>
        <dbReference type="EMBL" id="CAF4991196.1"/>
    </source>
</evidence>
<keyword evidence="2" id="KW-1185">Reference proteome</keyword>
<evidence type="ECO:0000313" key="2">
    <source>
        <dbReference type="Proteomes" id="UP000663873"/>
    </source>
</evidence>
<dbReference type="Proteomes" id="UP000663873">
    <property type="component" value="Unassembled WGS sequence"/>
</dbReference>